<keyword evidence="4" id="KW-1185">Reference proteome</keyword>
<evidence type="ECO:0000313" key="4">
    <source>
        <dbReference type="Proteomes" id="UP000195139"/>
    </source>
</evidence>
<evidence type="ECO:0000259" key="2">
    <source>
        <dbReference type="Pfam" id="PF13166"/>
    </source>
</evidence>
<organism evidence="3 4">
    <name type="scientific">Candidatus Enterococcus mansonii</name>
    <dbReference type="NCBI Taxonomy" id="1834181"/>
    <lineage>
        <taxon>Bacteria</taxon>
        <taxon>Bacillati</taxon>
        <taxon>Bacillota</taxon>
        <taxon>Bacilli</taxon>
        <taxon>Lactobacillales</taxon>
        <taxon>Enterococcaceae</taxon>
        <taxon>Enterococcus</taxon>
    </lineage>
</organism>
<feature type="coiled-coil region" evidence="1">
    <location>
        <begin position="286"/>
        <end position="339"/>
    </location>
</feature>
<keyword evidence="1" id="KW-0175">Coiled coil</keyword>
<name>A0ABU8IG57_9ENTE</name>
<reference evidence="3" key="1">
    <citation type="submission" date="2018-07" db="EMBL/GenBank/DDBJ databases">
        <title>The Genome Sequence of Enterococcus sp. DIV0659b.</title>
        <authorList>
            <consortium name="The Broad Institute Genomics Platform"/>
            <consortium name="The Broad Institute Genomic Center for Infectious Diseases"/>
            <person name="Earl A."/>
            <person name="Manson A."/>
            <person name="Schwartman J."/>
            <person name="Gilmore M."/>
            <person name="Abouelleil A."/>
            <person name="Cao P."/>
            <person name="Chapman S."/>
            <person name="Cusick C."/>
            <person name="Shea T."/>
            <person name="Young S."/>
            <person name="Neafsey D."/>
            <person name="Nusbaum C."/>
            <person name="Birren B."/>
        </authorList>
    </citation>
    <scope>NUCLEOTIDE SEQUENCE [LARGE SCALE GENOMIC DNA]</scope>
    <source>
        <strain evidence="3">4G2_DIV0659</strain>
    </source>
</reference>
<dbReference type="Pfam" id="PF13166">
    <property type="entry name" value="AAA_13"/>
    <property type="match status" value="1"/>
</dbReference>
<evidence type="ECO:0000256" key="1">
    <source>
        <dbReference type="SAM" id="Coils"/>
    </source>
</evidence>
<protein>
    <recommendedName>
        <fullName evidence="2">Protein CR006 P-loop domain-containing protein</fullName>
    </recommendedName>
</protein>
<dbReference type="InterPro" id="IPR026866">
    <property type="entry name" value="CR006_AAA"/>
</dbReference>
<gene>
    <name evidence="3" type="ORF">A5880_001916</name>
</gene>
<comment type="caution">
    <text evidence="3">The sequence shown here is derived from an EMBL/GenBank/DDBJ whole genome shotgun (WGS) entry which is preliminary data.</text>
</comment>
<evidence type="ECO:0000313" key="3">
    <source>
        <dbReference type="EMBL" id="MEI5994358.1"/>
    </source>
</evidence>
<dbReference type="Proteomes" id="UP000195139">
    <property type="component" value="Unassembled WGS sequence"/>
</dbReference>
<proteinExistence type="predicted"/>
<dbReference type="EMBL" id="NGLE02000001">
    <property type="protein sequence ID" value="MEI5994358.1"/>
    <property type="molecule type" value="Genomic_DNA"/>
</dbReference>
<feature type="coiled-coil region" evidence="1">
    <location>
        <begin position="81"/>
        <end position="108"/>
    </location>
</feature>
<sequence>MSEIAVNLSEQEYEVFDISQKTELVFKNKNFIFGKNGAGKSTLCKLVETQFTKTHNVFIFSGFENILIDNKLDAVVLGKENTQIQKTLLALEKQIDELYSKKQDKELLLKQLQWGASYQEEGIEKHELLLEKERTCLDYQKKEREIDKYCKDQARILKSQDKPQITKPIYNKQDFIQDIPNKCILNEEKKQEFEKILAEKAKEVVQKFSFPKFDLEGLLKETNSVLQKRVKETIIIEELKDEPDKQAFAKRGLEIHKDTDSCAFCGNEITKARTEKLQSYFSVNEVRELEEEIQTLNDKMSQNLINLNSINNIEEVLFYEKFLERVKNSNLEIKEKKAEYNLFFQKLQNKLDEKARNLFGCVDIVLNEVPEPFSIYEEEINSIVEDNNNFTQNLSIEQDAAKTNLRLHYVAEYLEQKSEYKENWIGYEGERNLLHVLEGLKEAAETMVDSKILEITGDSVQTKDTLLFLESEITKK</sequence>
<dbReference type="RefSeq" id="WP_336577068.1">
    <property type="nucleotide sequence ID" value="NZ_NGLE02000001.1"/>
</dbReference>
<feature type="domain" description="Protein CR006 P-loop" evidence="2">
    <location>
        <begin position="13"/>
        <end position="448"/>
    </location>
</feature>
<accession>A0ABU8IG57</accession>